<evidence type="ECO:0000313" key="2">
    <source>
        <dbReference type="EMBL" id="MBP0447441.1"/>
    </source>
</evidence>
<dbReference type="InterPro" id="IPR051266">
    <property type="entry name" value="CLCR"/>
</dbReference>
<dbReference type="Gene3D" id="3.40.50.410">
    <property type="entry name" value="von Willebrand factor, type A domain"/>
    <property type="match status" value="1"/>
</dbReference>
<organism evidence="2 3">
    <name type="scientific">Pararoseomonas baculiformis</name>
    <dbReference type="NCBI Taxonomy" id="2820812"/>
    <lineage>
        <taxon>Bacteria</taxon>
        <taxon>Pseudomonadati</taxon>
        <taxon>Pseudomonadota</taxon>
        <taxon>Alphaproteobacteria</taxon>
        <taxon>Acetobacterales</taxon>
        <taxon>Acetobacteraceae</taxon>
        <taxon>Pararoseomonas</taxon>
    </lineage>
</organism>
<reference evidence="2 3" key="1">
    <citation type="submission" date="2021-03" db="EMBL/GenBank/DDBJ databases">
        <authorList>
            <person name="So Y."/>
        </authorList>
    </citation>
    <scope>NUCLEOTIDE SEQUENCE [LARGE SCALE GENOMIC DNA]</scope>
    <source>
        <strain evidence="2 3">SSH11</strain>
    </source>
</reference>
<dbReference type="InterPro" id="IPR002035">
    <property type="entry name" value="VWF_A"/>
</dbReference>
<dbReference type="EMBL" id="JAGIZB010000036">
    <property type="protein sequence ID" value="MBP0447441.1"/>
    <property type="molecule type" value="Genomic_DNA"/>
</dbReference>
<dbReference type="SMART" id="SM00327">
    <property type="entry name" value="VWA"/>
    <property type="match status" value="1"/>
</dbReference>
<dbReference type="RefSeq" id="WP_209381709.1">
    <property type="nucleotide sequence ID" value="NZ_JAGIZB010000036.1"/>
</dbReference>
<dbReference type="Proteomes" id="UP000681594">
    <property type="component" value="Unassembled WGS sequence"/>
</dbReference>
<feature type="domain" description="VWFA" evidence="1">
    <location>
        <begin position="52"/>
        <end position="239"/>
    </location>
</feature>
<keyword evidence="3" id="KW-1185">Reference proteome</keyword>
<sequence length="442" mass="47165">MTERGTPAATLHLAAGLDRALAWEGGRSVRYLVADLSARGDARTAGDAPPLDLALAVDVSGSMAGDKLDAARRTATAVAEALGERDRLTLVAFDSAAELLLDARAMDEAGRREAAAAIARLEPRGGTDLFGGWLLAAERVATAMAAAPRASHRVVLLSDGQANEGVTDRAELSRHAGALLARGILTSTVGIGDGYDEELLGVMAEAGGGRLHDAGAADDVGYLVLDELREGRHALVERTTLRLSVPASVTAEVVGSWSHAALGGSVEVMVGALLPERDRRVVFRLHLPAGEPGTSLLFGLSASGAAPDGGALLEAGPVEVELRLARGAENRAQPLDADRALAAVRAWQAEVLRRAVRMNRDGDRRAARHYLEREIRWMERYARTLPAAEPLLAELVLVLRRSEERWNERTRKEVYAASFRRSRYEAEPAAAPRASISDRFAR</sequence>
<protein>
    <submittedName>
        <fullName evidence="2">VWA domain-containing protein</fullName>
    </submittedName>
</protein>
<dbReference type="InterPro" id="IPR036465">
    <property type="entry name" value="vWFA_dom_sf"/>
</dbReference>
<proteinExistence type="predicted"/>
<evidence type="ECO:0000259" key="1">
    <source>
        <dbReference type="PROSITE" id="PS50234"/>
    </source>
</evidence>
<gene>
    <name evidence="2" type="ORF">J8J14_22020</name>
</gene>
<dbReference type="SUPFAM" id="SSF53300">
    <property type="entry name" value="vWA-like"/>
    <property type="match status" value="1"/>
</dbReference>
<comment type="caution">
    <text evidence="2">The sequence shown here is derived from an EMBL/GenBank/DDBJ whole genome shotgun (WGS) entry which is preliminary data.</text>
</comment>
<dbReference type="Pfam" id="PF00092">
    <property type="entry name" value="VWA"/>
    <property type="match status" value="1"/>
</dbReference>
<dbReference type="PANTHER" id="PTHR10579">
    <property type="entry name" value="CALCIUM-ACTIVATED CHLORIDE CHANNEL REGULATOR"/>
    <property type="match status" value="1"/>
</dbReference>
<dbReference type="PANTHER" id="PTHR10579:SF43">
    <property type="entry name" value="ZINC FINGER (C3HC4-TYPE RING FINGER) FAMILY PROTEIN"/>
    <property type="match status" value="1"/>
</dbReference>
<name>A0ABS4AK93_9PROT</name>
<dbReference type="PROSITE" id="PS50234">
    <property type="entry name" value="VWFA"/>
    <property type="match status" value="1"/>
</dbReference>
<accession>A0ABS4AK93</accession>
<evidence type="ECO:0000313" key="3">
    <source>
        <dbReference type="Proteomes" id="UP000681594"/>
    </source>
</evidence>